<evidence type="ECO:0000313" key="2">
    <source>
        <dbReference type="EMBL" id="PPT92677.1"/>
    </source>
</evidence>
<evidence type="ECO:0000313" key="3">
    <source>
        <dbReference type="Proteomes" id="UP000239898"/>
    </source>
</evidence>
<feature type="transmembrane region" description="Helical" evidence="1">
    <location>
        <begin position="402"/>
        <end position="425"/>
    </location>
</feature>
<sequence length="448" mass="46625">MTAARRLRTGFVAGAVLYTLGQGCTLLLQWLLLRQFGLHGYGEVGLAHLALPTVLFLADLGYGSLFLREDPAAAGWATRWRQALGHRLCATVLLDLLLLAAAWRRTAGHGDGFAYLVAALPATVFGLVGYSAPLLAQGRRMLGFLVQQIAMPVAIVAWLALRATSGSGSGGVAGLAVSIGYLVQALVNVAAFGGPLRLLAPRRGGGRRLIGAALHLSLLGIAGLLHDRLTPVLLASIAPAVLPGYLILGYALSGASGVFNQFNRLLLAEAGTELGERWTRGLASLVLGLSALGAHALLLAAAGWDGAVRAWLPWAMPVLAAGAVSLLSGVLSALLIGRHRERALLWLLLCGLSCSALLQLAAAAQSAPQVLLWARLLCLLAIAAASLRLCGIRLNPGGHAAVASALLASAPWLGTGAWMVSAALLPPAAWFAWRQRGLLRERTAAHAR</sequence>
<dbReference type="AlphaFoldDB" id="A0A2S6ZK87"/>
<accession>A0A2S6ZK87</accession>
<feature type="transmembrane region" description="Helical" evidence="1">
    <location>
        <begin position="208"/>
        <end position="226"/>
    </location>
</feature>
<name>A0A2S6ZK87_9XANT</name>
<proteinExistence type="predicted"/>
<gene>
    <name evidence="2" type="ORF">XthCFBP4691_03180</name>
</gene>
<evidence type="ECO:0000256" key="1">
    <source>
        <dbReference type="SAM" id="Phobius"/>
    </source>
</evidence>
<feature type="transmembrane region" description="Helical" evidence="1">
    <location>
        <begin position="232"/>
        <end position="260"/>
    </location>
</feature>
<feature type="transmembrane region" description="Helical" evidence="1">
    <location>
        <begin position="370"/>
        <end position="390"/>
    </location>
</feature>
<feature type="transmembrane region" description="Helical" evidence="1">
    <location>
        <begin position="173"/>
        <end position="196"/>
    </location>
</feature>
<feature type="transmembrane region" description="Helical" evidence="1">
    <location>
        <begin position="281"/>
        <end position="302"/>
    </location>
</feature>
<dbReference type="RefSeq" id="WP_128419091.1">
    <property type="nucleotide sequence ID" value="NZ_CP049017.1"/>
</dbReference>
<keyword evidence="1" id="KW-1133">Transmembrane helix</keyword>
<feature type="transmembrane region" description="Helical" evidence="1">
    <location>
        <begin position="314"/>
        <end position="336"/>
    </location>
</feature>
<feature type="transmembrane region" description="Helical" evidence="1">
    <location>
        <begin position="12"/>
        <end position="33"/>
    </location>
</feature>
<feature type="transmembrane region" description="Helical" evidence="1">
    <location>
        <begin position="142"/>
        <end position="161"/>
    </location>
</feature>
<organism evidence="2 3">
    <name type="scientific">Xanthomonas theicola</name>
    <dbReference type="NCBI Taxonomy" id="56464"/>
    <lineage>
        <taxon>Bacteria</taxon>
        <taxon>Pseudomonadati</taxon>
        <taxon>Pseudomonadota</taxon>
        <taxon>Gammaproteobacteria</taxon>
        <taxon>Lysobacterales</taxon>
        <taxon>Lysobacteraceae</taxon>
        <taxon>Xanthomonas</taxon>
    </lineage>
</organism>
<dbReference type="OrthoDB" id="5994301at2"/>
<feature type="transmembrane region" description="Helical" evidence="1">
    <location>
        <begin position="112"/>
        <end position="130"/>
    </location>
</feature>
<keyword evidence="3" id="KW-1185">Reference proteome</keyword>
<evidence type="ECO:0008006" key="4">
    <source>
        <dbReference type="Google" id="ProtNLM"/>
    </source>
</evidence>
<protein>
    <recommendedName>
        <fullName evidence="4">Polysaccharide biosynthesis protein</fullName>
    </recommendedName>
</protein>
<feature type="transmembrane region" description="Helical" evidence="1">
    <location>
        <begin position="343"/>
        <end position="364"/>
    </location>
</feature>
<dbReference type="Proteomes" id="UP000239898">
    <property type="component" value="Unassembled WGS sequence"/>
</dbReference>
<comment type="caution">
    <text evidence="2">The sequence shown here is derived from an EMBL/GenBank/DDBJ whole genome shotgun (WGS) entry which is preliminary data.</text>
</comment>
<dbReference type="EMBL" id="MIGX01000007">
    <property type="protein sequence ID" value="PPT92677.1"/>
    <property type="molecule type" value="Genomic_DNA"/>
</dbReference>
<dbReference type="PROSITE" id="PS51257">
    <property type="entry name" value="PROKAR_LIPOPROTEIN"/>
    <property type="match status" value="1"/>
</dbReference>
<feature type="transmembrane region" description="Helical" evidence="1">
    <location>
        <begin position="45"/>
        <end position="67"/>
    </location>
</feature>
<reference evidence="2 3" key="1">
    <citation type="submission" date="2016-08" db="EMBL/GenBank/DDBJ databases">
        <title>Evolution of the type three secretion system and type three effector repertoires in Xanthomonas.</title>
        <authorList>
            <person name="Merda D."/>
            <person name="Briand M."/>
            <person name="Bosis E."/>
            <person name="Rousseau C."/>
            <person name="Portier P."/>
            <person name="Jacques M.-A."/>
            <person name="Fischer-Le Saux M."/>
        </authorList>
    </citation>
    <scope>NUCLEOTIDE SEQUENCE [LARGE SCALE GENOMIC DNA]</scope>
    <source>
        <strain evidence="2 3">CFBP 4691</strain>
    </source>
</reference>
<feature type="transmembrane region" description="Helical" evidence="1">
    <location>
        <begin position="88"/>
        <end position="106"/>
    </location>
</feature>
<keyword evidence="1" id="KW-0472">Membrane</keyword>
<keyword evidence="1" id="KW-0812">Transmembrane</keyword>